<sequence>MRLVMVARIRVQARPEVLQQLLKTTGRVVQEIDSVEYGLTDIQEYYANTGGLKRAAEKQQGKKVKASFIESFSKDTTPRNLESLLRMEYRTKLLNPKWAEAMANQGSGGTLRNFPTDDEPIRLGRYCRFYGGLGLRPSRKYVCIRSSNG</sequence>
<dbReference type="Proteomes" id="UP000095472">
    <property type="component" value="Chromosome"/>
</dbReference>
<dbReference type="EC" id="6.6.1.2" evidence="1"/>
<name>A0ACD5GMW7_9CYAN</name>
<organism evidence="1 2">
    <name type="scientific">Desertifilum tharense IPPAS B-1220</name>
    <dbReference type="NCBI Taxonomy" id="1781255"/>
    <lineage>
        <taxon>Bacteria</taxon>
        <taxon>Bacillati</taxon>
        <taxon>Cyanobacteriota</taxon>
        <taxon>Cyanophyceae</taxon>
        <taxon>Desertifilales</taxon>
        <taxon>Desertifilaceae</taxon>
        <taxon>Desertifilum</taxon>
    </lineage>
</organism>
<evidence type="ECO:0000313" key="2">
    <source>
        <dbReference type="Proteomes" id="UP000095472"/>
    </source>
</evidence>
<proteinExistence type="predicted"/>
<reference evidence="1 2" key="1">
    <citation type="journal article" date="2016" name="Genome Announc.">
        <title>Draft Genome Sequence of the Thermotolerant Cyanobacterium Desertifilum sp. IPPAS B-1220.</title>
        <authorList>
            <person name="Mironov K.S."/>
            <person name="Sinetova M.A."/>
            <person name="Bolatkhan K."/>
            <person name="Zayadan B.K."/>
            <person name="Ustinova V.V."/>
            <person name="Kupriyanova E.V."/>
            <person name="Skrypnik A.N."/>
            <person name="Gogoleva N.E."/>
            <person name="Gogolev Y.V."/>
            <person name="Los D.A."/>
        </authorList>
    </citation>
    <scope>NUCLEOTIDE SEQUENCE [LARGE SCALE GENOMIC DNA]</scope>
    <source>
        <strain evidence="1 2">IPPAS B-1220</strain>
    </source>
</reference>
<evidence type="ECO:0000313" key="1">
    <source>
        <dbReference type="EMBL" id="XPM62233.1"/>
    </source>
</evidence>
<keyword evidence="1" id="KW-0436">Ligase</keyword>
<gene>
    <name evidence="1" type="ORF">BH720_020720</name>
</gene>
<dbReference type="EMBL" id="CP182909">
    <property type="protein sequence ID" value="XPM62233.1"/>
    <property type="molecule type" value="Genomic_DNA"/>
</dbReference>
<accession>A0ACD5GMW7</accession>
<keyword evidence="2" id="KW-1185">Reference proteome</keyword>
<protein>
    <submittedName>
        <fullName evidence="1">Cobaltochelatase subunit CobN</fullName>
        <ecNumber evidence="1">6.6.1.2</ecNumber>
    </submittedName>
</protein>